<organism evidence="1">
    <name type="scientific">marine metagenome</name>
    <dbReference type="NCBI Taxonomy" id="408172"/>
    <lineage>
        <taxon>unclassified sequences</taxon>
        <taxon>metagenomes</taxon>
        <taxon>ecological metagenomes</taxon>
    </lineage>
</organism>
<accession>A0A382ZGA8</accession>
<dbReference type="EMBL" id="UINC01183384">
    <property type="protein sequence ID" value="SVD94125.1"/>
    <property type="molecule type" value="Genomic_DNA"/>
</dbReference>
<gene>
    <name evidence="1" type="ORF">METZ01_LOCUS446979</name>
</gene>
<name>A0A382ZGA8_9ZZZZ</name>
<sequence>MKDLEHNLLYRMANIVFDQLTKYDIILFIKTNR</sequence>
<reference evidence="1" key="1">
    <citation type="submission" date="2018-05" db="EMBL/GenBank/DDBJ databases">
        <authorList>
            <person name="Lanie J.A."/>
            <person name="Ng W.-L."/>
            <person name="Kazmierczak K.M."/>
            <person name="Andrzejewski T.M."/>
            <person name="Davidsen T.M."/>
            <person name="Wayne K.J."/>
            <person name="Tettelin H."/>
            <person name="Glass J.I."/>
            <person name="Rusch D."/>
            <person name="Podicherti R."/>
            <person name="Tsui H.-C.T."/>
            <person name="Winkler M.E."/>
        </authorList>
    </citation>
    <scope>NUCLEOTIDE SEQUENCE</scope>
</reference>
<protein>
    <submittedName>
        <fullName evidence="1">Uncharacterized protein</fullName>
    </submittedName>
</protein>
<dbReference type="AlphaFoldDB" id="A0A382ZGA8"/>
<proteinExistence type="predicted"/>
<evidence type="ECO:0000313" key="1">
    <source>
        <dbReference type="EMBL" id="SVD94125.1"/>
    </source>
</evidence>